<name>A0A3D8I7S1_9HELI</name>
<dbReference type="RefSeq" id="WP_104699105.1">
    <property type="nucleotide sequence ID" value="NZ_FZPP01000003.1"/>
</dbReference>
<proteinExistence type="predicted"/>
<dbReference type="EMBL" id="NXLR01000001">
    <property type="protein sequence ID" value="RDU61157.1"/>
    <property type="molecule type" value="Genomic_DNA"/>
</dbReference>
<sequence length="70" mass="7732">MKIQIPVSGMRCDKCVDKIERFVGEIEGVSFIDVDLKNAVVKVEFNPPATQELITEAILEAGFEPNAHNS</sequence>
<evidence type="ECO:0000259" key="2">
    <source>
        <dbReference type="PROSITE" id="PS50846"/>
    </source>
</evidence>
<dbReference type="GO" id="GO:0006825">
    <property type="term" value="P:copper ion transport"/>
    <property type="evidence" value="ECO:0007669"/>
    <property type="project" value="InterPro"/>
</dbReference>
<dbReference type="OrthoDB" id="9801832at2"/>
<dbReference type="GO" id="GO:0005507">
    <property type="term" value="F:copper ion binding"/>
    <property type="evidence" value="ECO:0007669"/>
    <property type="project" value="InterPro"/>
</dbReference>
<dbReference type="FunFam" id="3.30.70.100:FF:000001">
    <property type="entry name" value="ATPase copper transporting beta"/>
    <property type="match status" value="1"/>
</dbReference>
<evidence type="ECO:0000313" key="3">
    <source>
        <dbReference type="EMBL" id="RDU61157.1"/>
    </source>
</evidence>
<dbReference type="NCBIfam" id="TIGR00003">
    <property type="entry name" value="copper ion binding protein"/>
    <property type="match status" value="1"/>
</dbReference>
<dbReference type="Gene3D" id="3.30.70.100">
    <property type="match status" value="1"/>
</dbReference>
<dbReference type="PROSITE" id="PS50846">
    <property type="entry name" value="HMA_2"/>
    <property type="match status" value="1"/>
</dbReference>
<dbReference type="CDD" id="cd00371">
    <property type="entry name" value="HMA"/>
    <property type="match status" value="1"/>
</dbReference>
<organism evidence="3 4">
    <name type="scientific">Helicobacter marmotae</name>
    <dbReference type="NCBI Taxonomy" id="152490"/>
    <lineage>
        <taxon>Bacteria</taxon>
        <taxon>Pseudomonadati</taxon>
        <taxon>Campylobacterota</taxon>
        <taxon>Epsilonproteobacteria</taxon>
        <taxon>Campylobacterales</taxon>
        <taxon>Helicobacteraceae</taxon>
        <taxon>Helicobacter</taxon>
    </lineage>
</organism>
<feature type="domain" description="HMA" evidence="2">
    <location>
        <begin position="1"/>
        <end position="66"/>
    </location>
</feature>
<protein>
    <recommendedName>
        <fullName evidence="2">HMA domain-containing protein</fullName>
    </recommendedName>
</protein>
<keyword evidence="4" id="KW-1185">Reference proteome</keyword>
<comment type="caution">
    <text evidence="3">The sequence shown here is derived from an EMBL/GenBank/DDBJ whole genome shotgun (WGS) entry which is preliminary data.</text>
</comment>
<dbReference type="InterPro" id="IPR036163">
    <property type="entry name" value="HMA_dom_sf"/>
</dbReference>
<dbReference type="PRINTS" id="PR00944">
    <property type="entry name" value="CUEXPORT"/>
</dbReference>
<dbReference type="InterPro" id="IPR006121">
    <property type="entry name" value="HMA_dom"/>
</dbReference>
<dbReference type="InterPro" id="IPR000428">
    <property type="entry name" value="Cu-bd"/>
</dbReference>
<accession>A0A3D8I7S1</accession>
<gene>
    <name evidence="3" type="ORF">CQA63_01235</name>
</gene>
<dbReference type="Proteomes" id="UP000256599">
    <property type="component" value="Unassembled WGS sequence"/>
</dbReference>
<evidence type="ECO:0000313" key="4">
    <source>
        <dbReference type="Proteomes" id="UP000256599"/>
    </source>
</evidence>
<dbReference type="Pfam" id="PF00403">
    <property type="entry name" value="HMA"/>
    <property type="match status" value="1"/>
</dbReference>
<dbReference type="InterPro" id="IPR006122">
    <property type="entry name" value="HMA_Cu_ion-bd"/>
</dbReference>
<dbReference type="AlphaFoldDB" id="A0A3D8I7S1"/>
<keyword evidence="1" id="KW-0479">Metal-binding</keyword>
<dbReference type="SUPFAM" id="SSF55008">
    <property type="entry name" value="HMA, heavy metal-associated domain"/>
    <property type="match status" value="1"/>
</dbReference>
<reference evidence="3 4" key="1">
    <citation type="submission" date="2018-04" db="EMBL/GenBank/DDBJ databases">
        <title>Novel Campyloabacter and Helicobacter Species and Strains.</title>
        <authorList>
            <person name="Mannion A.J."/>
            <person name="Shen Z."/>
            <person name="Fox J.G."/>
        </authorList>
    </citation>
    <scope>NUCLEOTIDE SEQUENCE [LARGE SCALE GENOMIC DNA]</scope>
    <source>
        <strain evidence="3 4">MIT 98-6070</strain>
    </source>
</reference>
<evidence type="ECO:0000256" key="1">
    <source>
        <dbReference type="ARBA" id="ARBA00022723"/>
    </source>
</evidence>